<evidence type="ECO:0000313" key="13">
    <source>
        <dbReference type="EMBL" id="CAD7442155.1"/>
    </source>
</evidence>
<keyword evidence="8" id="KW-0460">Magnesium</keyword>
<dbReference type="GO" id="GO:0000428">
    <property type="term" value="C:DNA-directed RNA polymerase complex"/>
    <property type="evidence" value="ECO:0007669"/>
    <property type="project" value="UniProtKB-KW"/>
</dbReference>
<dbReference type="InterPro" id="IPR007081">
    <property type="entry name" value="RNA_pol_Rpb1_5"/>
</dbReference>
<name>A0A7R9EVE2_9NEOP</name>
<reference evidence="13" key="1">
    <citation type="submission" date="2020-11" db="EMBL/GenBank/DDBJ databases">
        <authorList>
            <person name="Tran Van P."/>
        </authorList>
    </citation>
    <scope>NUCLEOTIDE SEQUENCE</scope>
</reference>
<dbReference type="EC" id="2.7.7.6" evidence="11"/>
<dbReference type="InterPro" id="IPR007066">
    <property type="entry name" value="RNA_pol_Rpb1_3"/>
</dbReference>
<dbReference type="Pfam" id="PF00623">
    <property type="entry name" value="RNA_pol_Rpb1_2"/>
    <property type="match status" value="1"/>
</dbReference>
<keyword evidence="4 11" id="KW-0808">Transferase</keyword>
<sequence length="1510" mass="167904">MVKEQYRETNLARKISHVCFGVDSPHQIQQQAHLHVVAKNLYNQDTQRTPVPYGVLDRRMGTNQKDANCSTCGKGLNDCIGHYGYIDLELPVYHVGYFRAVITVLQTICKSFPPAVHSLSWLRIGGPLHLGPIPSGPAQFRVTPILWISSYGAGPQFPPFIQGIPIPGTSRIGVKSRDSQSITTSLYHVPRCDLRGVASCSKVLLPDKERKLYRLKAMNPALPYLSKKALRKQILDKSKKVNTCPYCREANGVVKKCGLLKIVHEKFRHKKSSDPVVMEKIAAYNDVVEYNREIESAVSGGLAHIYNPLEVLQLLERIPEEDVPLLLMNPSISRPQDLLLTRIPVPPLCIRPSVVSDLKSGTNEDDLTMKLSEIVFINDVIMKHRQSGAKVQMINEDWDFLQLHCALYINSETSGIPLNMQPKKSSRGLVQRLKGKQGRFRGNLSGKRVDFSSRTVISPDPNLRIEQVGVPVHVAKILTYPERVNKANLSLMKQLVKNGPDVHPGANFVEQRGVAFKKFLKFTNRSKVAQELRPGDIVERHLRDGDIVLFNRQPSLHKLSIMAHKAKVLEHRTFRFNECVCTPYNADFDGDEMNLHLPQTEEARAEALVLMGNKSNLVTPRNGELLIAATQDFITGAYLLTQKDNFLDRGQACQLAACLLAGDDIAMNIELPPPAIRKPMALWTGKQIFGLILRPNKSCPIKANLQTKGRAYSKNEELCVNDSYVIIRNSELLAGSMDKSTLGSGSKSNIFYVLLCDWGEDISAKAMWRLARLTSYFIMHRGFSIGIGDVTPGQGLLKAKHDLLDAGYSKCDQYIQALQEGKLQCQPGCSEEETLEAVILKELSVIRDHAGKACLRELHPSNSPLVMALSGSKGSFINISQMIACVGQQAISGHRVPNGFEDRALPHFERHSKIPAAKGFVENSFYSGLTPTEFFFHTMGGREGLVDTAVKTAETGYMQRRLVKSLEDLCLHYDMTVRNSIGDIVQFMYGGDGLDPTYMEGKDCPVDCQRVLDHVRAKCPAKDEEPLDGPSINKAAEEILKTEDFDGCSKEFKEELSPQPFYGFGPTEGLFYSEGPLERLTVTQLVEFFHTCKEKYMRAKIEPGTAVGALGAQSIGEPGTQMTLKTFHFAGVASMNITQGVPRIKEIINASKQISTPIITAYLENDTDAEFARRVKGRIEKTTLGEVCAYIEENYLSDDSFLLLKLDIERIRLLKLEVDAESIRYSICTSRLKIKPDLVRVVGDSIITVKPNKAHASINYALQALKETVPKVVIKGLSSVNRAVIHNDDSGGETKYKLFVEGDNLREVMATPGVKGTKTTSNNTYEVFTTLGIEAARATIMTEIKLVMENHGMSIDRRHPMLVADLMTSRGEVLGITRHGLSKMKESVLNLASFEKTADHLFDAAYFGQKDAITGVSESIIMGIPMAIGTGIFKLLHKYPLIPLIDKGGRTDRKLLVSSNHRTVSSRRLRSGNESSRLAWLSCVLPVSNSAGYYVTNRPVDTVSKNWRVR</sequence>
<dbReference type="PANTHER" id="PTHR48446:SF1">
    <property type="entry name" value="DNA-DIRECTED RNA POLYMERASE SUBUNIT BETA' N-TERMINAL SECTION"/>
    <property type="match status" value="1"/>
</dbReference>
<dbReference type="Gene3D" id="1.10.274.100">
    <property type="entry name" value="RNA polymerase Rpb1, domain 3"/>
    <property type="match status" value="1"/>
</dbReference>
<evidence type="ECO:0000256" key="5">
    <source>
        <dbReference type="ARBA" id="ARBA00022695"/>
    </source>
</evidence>
<dbReference type="Gene3D" id="4.10.860.120">
    <property type="entry name" value="RNA polymerase II, clamp domain"/>
    <property type="match status" value="1"/>
</dbReference>
<evidence type="ECO:0000256" key="3">
    <source>
        <dbReference type="ARBA" id="ARBA00022478"/>
    </source>
</evidence>
<dbReference type="GO" id="GO:0003899">
    <property type="term" value="F:DNA-directed RNA polymerase activity"/>
    <property type="evidence" value="ECO:0007669"/>
    <property type="project" value="UniProtKB-EC"/>
</dbReference>
<dbReference type="InterPro" id="IPR000722">
    <property type="entry name" value="RNA_pol_asu"/>
</dbReference>
<comment type="function">
    <text evidence="11">DNA-dependent RNA polymerase catalyzes the transcription of DNA into RNA using the four ribonucleoside triphosphates as substrates.</text>
</comment>
<dbReference type="FunFam" id="4.10.860.120:FF:000004">
    <property type="entry name" value="DNA-directed RNA polymerase subunit"/>
    <property type="match status" value="1"/>
</dbReference>
<keyword evidence="10" id="KW-0539">Nucleus</keyword>
<dbReference type="NCBIfam" id="NF006336">
    <property type="entry name" value="PRK08566.1"/>
    <property type="match status" value="1"/>
</dbReference>
<dbReference type="Pfam" id="PF04983">
    <property type="entry name" value="RNA_pol_Rpb1_3"/>
    <property type="match status" value="1"/>
</dbReference>
<comment type="subcellular location">
    <subcellularLocation>
        <location evidence="1">Nucleus</location>
    </subcellularLocation>
</comment>
<dbReference type="InterPro" id="IPR006592">
    <property type="entry name" value="RNA_pol_N"/>
</dbReference>
<organism evidence="13">
    <name type="scientific">Timema bartmani</name>
    <dbReference type="NCBI Taxonomy" id="61472"/>
    <lineage>
        <taxon>Eukaryota</taxon>
        <taxon>Metazoa</taxon>
        <taxon>Ecdysozoa</taxon>
        <taxon>Arthropoda</taxon>
        <taxon>Hexapoda</taxon>
        <taxon>Insecta</taxon>
        <taxon>Pterygota</taxon>
        <taxon>Neoptera</taxon>
        <taxon>Polyneoptera</taxon>
        <taxon>Phasmatodea</taxon>
        <taxon>Timematodea</taxon>
        <taxon>Timematoidea</taxon>
        <taxon>Timematidae</taxon>
        <taxon>Timema</taxon>
    </lineage>
</organism>
<keyword evidence="7" id="KW-0862">Zinc</keyword>
<dbReference type="FunFam" id="1.10.150.390:FF:000003">
    <property type="entry name" value="DNA-directed RNA polymerase subunit"/>
    <property type="match status" value="1"/>
</dbReference>
<evidence type="ECO:0000256" key="9">
    <source>
        <dbReference type="ARBA" id="ARBA00023163"/>
    </source>
</evidence>
<dbReference type="GO" id="GO:0046872">
    <property type="term" value="F:metal ion binding"/>
    <property type="evidence" value="ECO:0007669"/>
    <property type="project" value="UniProtKB-KW"/>
</dbReference>
<dbReference type="Pfam" id="PF04998">
    <property type="entry name" value="RNA_pol_Rpb1_5"/>
    <property type="match status" value="1"/>
</dbReference>
<dbReference type="InterPro" id="IPR007083">
    <property type="entry name" value="RNA_pol_Rpb1_4"/>
</dbReference>
<dbReference type="Gene3D" id="6.10.250.2940">
    <property type="match status" value="1"/>
</dbReference>
<proteinExistence type="inferred from homology"/>
<dbReference type="InterPro" id="IPR044893">
    <property type="entry name" value="RNA_pol_Rpb1_clamp_domain"/>
</dbReference>
<keyword evidence="6" id="KW-0479">Metal-binding</keyword>
<keyword evidence="5 11" id="KW-0548">Nucleotidyltransferase</keyword>
<evidence type="ECO:0000256" key="7">
    <source>
        <dbReference type="ARBA" id="ARBA00022833"/>
    </source>
</evidence>
<accession>A0A7R9EVE2</accession>
<dbReference type="FunFam" id="1.10.132.30:FF:000001">
    <property type="entry name" value="DNA-directed RNA polymerase subunit"/>
    <property type="match status" value="1"/>
</dbReference>
<dbReference type="InterPro" id="IPR035698">
    <property type="entry name" value="RNAP_III_Rpc1_C"/>
</dbReference>
<dbReference type="FunFam" id="1.10.274.100:FF:000003">
    <property type="entry name" value="DNA-directed RNA polymerase subunit"/>
    <property type="match status" value="1"/>
</dbReference>
<evidence type="ECO:0000256" key="8">
    <source>
        <dbReference type="ARBA" id="ARBA00022842"/>
    </source>
</evidence>
<evidence type="ECO:0000256" key="11">
    <source>
        <dbReference type="RuleBase" id="RU004279"/>
    </source>
</evidence>
<dbReference type="Gene3D" id="6.20.50.80">
    <property type="match status" value="1"/>
</dbReference>
<dbReference type="Gene3D" id="1.10.132.30">
    <property type="match status" value="1"/>
</dbReference>
<dbReference type="Gene3D" id="2.40.40.20">
    <property type="match status" value="1"/>
</dbReference>
<dbReference type="Gene3D" id="1.10.150.390">
    <property type="match status" value="1"/>
</dbReference>
<dbReference type="PANTHER" id="PTHR48446">
    <property type="entry name" value="DNA-DIRECTED RNA POLYMERASE SUBUNIT BETA' N-TERMINAL SECTION"/>
    <property type="match status" value="1"/>
</dbReference>
<dbReference type="CDD" id="cd02583">
    <property type="entry name" value="RNAP_III_RPC1_N"/>
    <property type="match status" value="1"/>
</dbReference>
<dbReference type="InterPro" id="IPR015700">
    <property type="entry name" value="RPC1"/>
</dbReference>
<protein>
    <recommendedName>
        <fullName evidence="11">DNA-directed RNA polymerase subunit</fullName>
        <ecNumber evidence="11">2.7.7.6</ecNumber>
    </recommendedName>
</protein>
<evidence type="ECO:0000256" key="1">
    <source>
        <dbReference type="ARBA" id="ARBA00004123"/>
    </source>
</evidence>
<comment type="catalytic activity">
    <reaction evidence="11">
        <text>RNA(n) + a ribonucleoside 5'-triphosphate = RNA(n+1) + diphosphate</text>
        <dbReference type="Rhea" id="RHEA:21248"/>
        <dbReference type="Rhea" id="RHEA-COMP:14527"/>
        <dbReference type="Rhea" id="RHEA-COMP:17342"/>
        <dbReference type="ChEBI" id="CHEBI:33019"/>
        <dbReference type="ChEBI" id="CHEBI:61557"/>
        <dbReference type="ChEBI" id="CHEBI:140395"/>
        <dbReference type="EC" id="2.7.7.6"/>
    </reaction>
</comment>
<dbReference type="FunFam" id="3.30.1490.180:FF:000002">
    <property type="entry name" value="DNA-directed RNA polymerase subunit"/>
    <property type="match status" value="1"/>
</dbReference>
<evidence type="ECO:0000256" key="2">
    <source>
        <dbReference type="ARBA" id="ARBA00006460"/>
    </source>
</evidence>
<evidence type="ECO:0000256" key="4">
    <source>
        <dbReference type="ARBA" id="ARBA00022679"/>
    </source>
</evidence>
<dbReference type="SUPFAM" id="SSF64484">
    <property type="entry name" value="beta and beta-prime subunits of DNA dependent RNA-polymerase"/>
    <property type="match status" value="1"/>
</dbReference>
<dbReference type="Pfam" id="PF05000">
    <property type="entry name" value="RNA_pol_Rpb1_4"/>
    <property type="match status" value="1"/>
</dbReference>
<dbReference type="CDD" id="cd02736">
    <property type="entry name" value="RNAP_III_Rpc1_C"/>
    <property type="match status" value="1"/>
</dbReference>
<dbReference type="SMART" id="SM00663">
    <property type="entry name" value="RPOLA_N"/>
    <property type="match status" value="1"/>
</dbReference>
<dbReference type="GO" id="GO:0006351">
    <property type="term" value="P:DNA-templated transcription"/>
    <property type="evidence" value="ECO:0007669"/>
    <property type="project" value="InterPro"/>
</dbReference>
<evidence type="ECO:0000259" key="12">
    <source>
        <dbReference type="SMART" id="SM00663"/>
    </source>
</evidence>
<dbReference type="FunFam" id="2.40.40.20:FF:000019">
    <property type="entry name" value="DNA-directed RNA polymerase II subunit RPB1"/>
    <property type="match status" value="1"/>
</dbReference>
<evidence type="ECO:0000256" key="6">
    <source>
        <dbReference type="ARBA" id="ARBA00022723"/>
    </source>
</evidence>
<dbReference type="InterPro" id="IPR042102">
    <property type="entry name" value="RNA_pol_Rpb1_3_sf"/>
</dbReference>
<feature type="domain" description="RNA polymerase N-terminal" evidence="12">
    <location>
        <begin position="336"/>
        <end position="641"/>
    </location>
</feature>
<dbReference type="GO" id="GO:0005654">
    <property type="term" value="C:nucleoplasm"/>
    <property type="evidence" value="ECO:0007669"/>
    <property type="project" value="UniProtKB-ARBA"/>
</dbReference>
<dbReference type="EMBL" id="OD565587">
    <property type="protein sequence ID" value="CAD7442155.1"/>
    <property type="molecule type" value="Genomic_DNA"/>
</dbReference>
<gene>
    <name evidence="13" type="ORF">TBIB3V08_LOCUS4595</name>
</gene>
<evidence type="ECO:0000256" key="10">
    <source>
        <dbReference type="ARBA" id="ARBA00023242"/>
    </source>
</evidence>
<keyword evidence="3 11" id="KW-0240">DNA-directed RNA polymerase</keyword>
<dbReference type="GO" id="GO:0003677">
    <property type="term" value="F:DNA binding"/>
    <property type="evidence" value="ECO:0007669"/>
    <property type="project" value="InterPro"/>
</dbReference>
<dbReference type="InterPro" id="IPR035697">
    <property type="entry name" value="RNAP_III_RPC1_N"/>
</dbReference>
<dbReference type="InterPro" id="IPR007080">
    <property type="entry name" value="RNA_pol_Rpb1_1"/>
</dbReference>
<comment type="similarity">
    <text evidence="2 11">Belongs to the RNA polymerase beta' chain family.</text>
</comment>
<dbReference type="Gene3D" id="3.30.1490.180">
    <property type="entry name" value="RNA polymerase ii"/>
    <property type="match status" value="1"/>
</dbReference>
<keyword evidence="9 11" id="KW-0804">Transcription</keyword>
<dbReference type="Pfam" id="PF04997">
    <property type="entry name" value="RNA_pol_Rpb1_1"/>
    <property type="match status" value="2"/>
</dbReference>
<dbReference type="InterPro" id="IPR038120">
    <property type="entry name" value="Rpb1_funnel_sf"/>
</dbReference>